<comment type="caution">
    <text evidence="3">The sequence shown here is derived from an EMBL/GenBank/DDBJ whole genome shotgun (WGS) entry which is preliminary data.</text>
</comment>
<feature type="transmembrane region" description="Helical" evidence="1">
    <location>
        <begin position="63"/>
        <end position="83"/>
    </location>
</feature>
<feature type="domain" description="DUF7144" evidence="2">
    <location>
        <begin position="22"/>
        <end position="132"/>
    </location>
</feature>
<sequence>MTAKHDRHAPAAAAGAPDGLRFFAAVMLLLASVLDLLRGVMGIAGDDVFVAAPHYVFGFTLTAWGWMHLALGVLGALVALGLFRRERWGRAGGVAVAFFLVVASFLSLPYSPLWSVVVIVLAAFVIWALCGGGRPRGH</sequence>
<keyword evidence="4" id="KW-1185">Reference proteome</keyword>
<dbReference type="EMBL" id="JBEZUR010000008">
    <property type="protein sequence ID" value="MEU3554217.1"/>
    <property type="molecule type" value="Genomic_DNA"/>
</dbReference>
<proteinExistence type="predicted"/>
<dbReference type="Proteomes" id="UP001550850">
    <property type="component" value="Unassembled WGS sequence"/>
</dbReference>
<keyword evidence="1" id="KW-0812">Transmembrane</keyword>
<keyword evidence="1" id="KW-0472">Membrane</keyword>
<evidence type="ECO:0000313" key="4">
    <source>
        <dbReference type="Proteomes" id="UP001550850"/>
    </source>
</evidence>
<dbReference type="RefSeq" id="WP_108954568.1">
    <property type="nucleotide sequence ID" value="NZ_BEVZ01000004.1"/>
</dbReference>
<evidence type="ECO:0000256" key="1">
    <source>
        <dbReference type="SAM" id="Phobius"/>
    </source>
</evidence>
<dbReference type="Pfam" id="PF23636">
    <property type="entry name" value="DUF7144"/>
    <property type="match status" value="1"/>
</dbReference>
<gene>
    <name evidence="3" type="ORF">AB0E65_08340</name>
</gene>
<name>A0ABV2YEQ8_9ACTN</name>
<feature type="transmembrane region" description="Helical" evidence="1">
    <location>
        <begin position="113"/>
        <end position="130"/>
    </location>
</feature>
<evidence type="ECO:0000313" key="3">
    <source>
        <dbReference type="EMBL" id="MEU3554217.1"/>
    </source>
</evidence>
<dbReference type="InterPro" id="IPR055568">
    <property type="entry name" value="DUF7144"/>
</dbReference>
<keyword evidence="1" id="KW-1133">Transmembrane helix</keyword>
<reference evidence="3 4" key="1">
    <citation type="submission" date="2024-06" db="EMBL/GenBank/DDBJ databases">
        <title>The Natural Products Discovery Center: Release of the First 8490 Sequenced Strains for Exploring Actinobacteria Biosynthetic Diversity.</title>
        <authorList>
            <person name="Kalkreuter E."/>
            <person name="Kautsar S.A."/>
            <person name="Yang D."/>
            <person name="Bader C.D."/>
            <person name="Teijaro C.N."/>
            <person name="Fluegel L."/>
            <person name="Davis C.M."/>
            <person name="Simpson J.R."/>
            <person name="Lauterbach L."/>
            <person name="Steele A.D."/>
            <person name="Gui C."/>
            <person name="Meng S."/>
            <person name="Li G."/>
            <person name="Viehrig K."/>
            <person name="Ye F."/>
            <person name="Su P."/>
            <person name="Kiefer A.F."/>
            <person name="Nichols A."/>
            <person name="Cepeda A.J."/>
            <person name="Yan W."/>
            <person name="Fan B."/>
            <person name="Jiang Y."/>
            <person name="Adhikari A."/>
            <person name="Zheng C.-J."/>
            <person name="Schuster L."/>
            <person name="Cowan T.M."/>
            <person name="Smanski M.J."/>
            <person name="Chevrette M.G."/>
            <person name="De Carvalho L.P.S."/>
            <person name="Shen B."/>
        </authorList>
    </citation>
    <scope>NUCLEOTIDE SEQUENCE [LARGE SCALE GENOMIC DNA]</scope>
    <source>
        <strain evidence="3 4">NPDC038104</strain>
    </source>
</reference>
<protein>
    <recommendedName>
        <fullName evidence="2">DUF7144 domain-containing protein</fullName>
    </recommendedName>
</protein>
<evidence type="ECO:0000259" key="2">
    <source>
        <dbReference type="Pfam" id="PF23636"/>
    </source>
</evidence>
<organism evidence="3 4">
    <name type="scientific">Streptomyces fragilis</name>
    <dbReference type="NCBI Taxonomy" id="67301"/>
    <lineage>
        <taxon>Bacteria</taxon>
        <taxon>Bacillati</taxon>
        <taxon>Actinomycetota</taxon>
        <taxon>Actinomycetes</taxon>
        <taxon>Kitasatosporales</taxon>
        <taxon>Streptomycetaceae</taxon>
        <taxon>Streptomyces</taxon>
    </lineage>
</organism>
<feature type="transmembrane region" description="Helical" evidence="1">
    <location>
        <begin position="90"/>
        <end position="107"/>
    </location>
</feature>
<accession>A0ABV2YEQ8</accession>
<feature type="transmembrane region" description="Helical" evidence="1">
    <location>
        <begin position="20"/>
        <end position="43"/>
    </location>
</feature>